<protein>
    <submittedName>
        <fullName evidence="1">Uncharacterized protein</fullName>
    </submittedName>
</protein>
<comment type="caution">
    <text evidence="1">The sequence shown here is derived from an EMBL/GenBank/DDBJ whole genome shotgun (WGS) entry which is preliminary data.</text>
</comment>
<proteinExistence type="predicted"/>
<dbReference type="AlphaFoldDB" id="A0A6S7HEW4"/>
<sequence>VIMASHTSSTGWNVMPGSTDNSREANIVQVSKWLNDDKSSNIRAFIISGQAGMAIFKHSRSRMNKFCRRVLISCSYPFSTFYLDSWIFSSNEITNGVFSCGKASQSFGATTLQVSAGLLQCIIIWEDTAFDLITKKS</sequence>
<dbReference type="EMBL" id="CACRXK020004145">
    <property type="protein sequence ID" value="CAB4001650.1"/>
    <property type="molecule type" value="Genomic_DNA"/>
</dbReference>
<gene>
    <name evidence="1" type="ORF">PACLA_8A002834</name>
</gene>
<accession>A0A6S7HEW4</accession>
<evidence type="ECO:0000313" key="1">
    <source>
        <dbReference type="EMBL" id="CAB4001650.1"/>
    </source>
</evidence>
<dbReference type="Proteomes" id="UP001152795">
    <property type="component" value="Unassembled WGS sequence"/>
</dbReference>
<keyword evidence="2" id="KW-1185">Reference proteome</keyword>
<organism evidence="1 2">
    <name type="scientific">Paramuricea clavata</name>
    <name type="common">Red gorgonian</name>
    <name type="synonym">Violescent sea-whip</name>
    <dbReference type="NCBI Taxonomy" id="317549"/>
    <lineage>
        <taxon>Eukaryota</taxon>
        <taxon>Metazoa</taxon>
        <taxon>Cnidaria</taxon>
        <taxon>Anthozoa</taxon>
        <taxon>Octocorallia</taxon>
        <taxon>Malacalcyonacea</taxon>
        <taxon>Plexauridae</taxon>
        <taxon>Paramuricea</taxon>
    </lineage>
</organism>
<reference evidence="1" key="1">
    <citation type="submission" date="2020-04" db="EMBL/GenBank/DDBJ databases">
        <authorList>
            <person name="Alioto T."/>
            <person name="Alioto T."/>
            <person name="Gomez Garrido J."/>
        </authorList>
    </citation>
    <scope>NUCLEOTIDE SEQUENCE</scope>
    <source>
        <strain evidence="1">A484AB</strain>
    </source>
</reference>
<feature type="non-terminal residue" evidence="1">
    <location>
        <position position="137"/>
    </location>
</feature>
<evidence type="ECO:0000313" key="2">
    <source>
        <dbReference type="Proteomes" id="UP001152795"/>
    </source>
</evidence>
<name>A0A6S7HEW4_PARCT</name>